<name>A0A9Q0H9Y9_9MAGN</name>
<comment type="caution">
    <text evidence="7">The sequence shown here is derived from an EMBL/GenBank/DDBJ whole genome shotgun (WGS) entry which is preliminary data.</text>
</comment>
<dbReference type="Pfam" id="PF13193">
    <property type="entry name" value="AMP-binding_C"/>
    <property type="match status" value="1"/>
</dbReference>
<proteinExistence type="inferred from homology"/>
<dbReference type="Proteomes" id="UP001141806">
    <property type="component" value="Unassembled WGS sequence"/>
</dbReference>
<dbReference type="GO" id="GO:0005524">
    <property type="term" value="F:ATP binding"/>
    <property type="evidence" value="ECO:0007669"/>
    <property type="project" value="UniProtKB-KW"/>
</dbReference>
<dbReference type="EMBL" id="JAMYWD010000009">
    <property type="protein sequence ID" value="KAJ4959889.1"/>
    <property type="molecule type" value="Genomic_DNA"/>
</dbReference>
<dbReference type="InterPro" id="IPR025110">
    <property type="entry name" value="AMP-bd_C"/>
</dbReference>
<protein>
    <recommendedName>
        <fullName evidence="9">4-coumarate--CoA ligase</fullName>
    </recommendedName>
</protein>
<dbReference type="CDD" id="cd05904">
    <property type="entry name" value="4CL"/>
    <property type="match status" value="1"/>
</dbReference>
<accession>A0A9Q0H9Y9</accession>
<dbReference type="Gene3D" id="3.30.300.30">
    <property type="match status" value="1"/>
</dbReference>
<keyword evidence="3" id="KW-0547">Nucleotide-binding</keyword>
<dbReference type="InterPro" id="IPR000873">
    <property type="entry name" value="AMP-dep_synth/lig_dom"/>
</dbReference>
<dbReference type="InterPro" id="IPR045851">
    <property type="entry name" value="AMP-bd_C_sf"/>
</dbReference>
<dbReference type="PANTHER" id="PTHR24096:SF251">
    <property type="entry name" value="4-COUMARATE--COA LIGASE-LIKE 9"/>
    <property type="match status" value="1"/>
</dbReference>
<evidence type="ECO:0000256" key="2">
    <source>
        <dbReference type="ARBA" id="ARBA00022598"/>
    </source>
</evidence>
<dbReference type="FunFam" id="3.40.50.12780:FF:000003">
    <property type="entry name" value="Long-chain-fatty-acid--CoA ligase FadD"/>
    <property type="match status" value="1"/>
</dbReference>
<gene>
    <name evidence="7" type="ORF">NE237_019799</name>
</gene>
<evidence type="ECO:0000259" key="6">
    <source>
        <dbReference type="Pfam" id="PF13193"/>
    </source>
</evidence>
<keyword evidence="2" id="KW-0436">Ligase</keyword>
<dbReference type="FunFam" id="3.30.300.30:FF:000007">
    <property type="entry name" value="4-coumarate--CoA ligase 2"/>
    <property type="match status" value="1"/>
</dbReference>
<dbReference type="PROSITE" id="PS00455">
    <property type="entry name" value="AMP_BINDING"/>
    <property type="match status" value="1"/>
</dbReference>
<sequence length="554" mass="60705">MMKENNRSLSIDPKSGFCYETKIYYNLRPPVPLPPESLPLSAASHALSLFHSNHLSPENTTALIDAATGHFLSYSEFIRRVKALSAYLLTTIGLSKGDTAFILSPTSLQIPVLYFSLFSLGVVISPANPASTQSEISHQIEISKPVIAFTTSTTAAKLPSSFRHGTILLDSLDFQSMMMTTLGAKLDQDRIEVNQFDPAAILYSSGTTGRVKGVVLSHRNLIALIAGYYALRPEIASENRRPSMITLPLFHTFGLFMCVKAVAFAETVVLMKRFDFEEMLRAIEKYKVSYMTVSPPLVVAMASSELVEKYDLSSLERLGCGGAPLGKEVTERFATRFPHLEIIQGYGLTESTGAAARMVGPDEVKQYGSVGRLAENLEAKIVDPASGDPLPPGQQGELWLRGSIIMRGYAGDDKATASTLDPEGWLKTGDLCYFDSDGFLFIVDRLKELIKYNAYQVPPAELEHLLQSHPEIADAAVIPYPDKDGGQIPMAFTVRKPGSNLTEAQVMDFIAKQVAPYKKIRRVAFINSIPKTPAGKILRRELVKRALSSASAKL</sequence>
<dbReference type="InterPro" id="IPR042099">
    <property type="entry name" value="ANL_N_sf"/>
</dbReference>
<keyword evidence="4" id="KW-0067">ATP-binding</keyword>
<reference evidence="7" key="1">
    <citation type="journal article" date="2023" name="Plant J.">
        <title>The genome of the king protea, Protea cynaroides.</title>
        <authorList>
            <person name="Chang J."/>
            <person name="Duong T.A."/>
            <person name="Schoeman C."/>
            <person name="Ma X."/>
            <person name="Roodt D."/>
            <person name="Barker N."/>
            <person name="Li Z."/>
            <person name="Van de Peer Y."/>
            <person name="Mizrachi E."/>
        </authorList>
    </citation>
    <scope>NUCLEOTIDE SEQUENCE</scope>
    <source>
        <tissue evidence="7">Young leaves</tissue>
    </source>
</reference>
<dbReference type="Pfam" id="PF00501">
    <property type="entry name" value="AMP-binding"/>
    <property type="match status" value="1"/>
</dbReference>
<feature type="domain" description="AMP-binding enzyme C-terminal" evidence="6">
    <location>
        <begin position="461"/>
        <end position="536"/>
    </location>
</feature>
<evidence type="ECO:0000313" key="8">
    <source>
        <dbReference type="Proteomes" id="UP001141806"/>
    </source>
</evidence>
<dbReference type="SUPFAM" id="SSF56801">
    <property type="entry name" value="Acetyl-CoA synthetase-like"/>
    <property type="match status" value="1"/>
</dbReference>
<evidence type="ECO:0000256" key="1">
    <source>
        <dbReference type="ARBA" id="ARBA00006432"/>
    </source>
</evidence>
<dbReference type="AlphaFoldDB" id="A0A9Q0H9Y9"/>
<dbReference type="InterPro" id="IPR020845">
    <property type="entry name" value="AMP-binding_CS"/>
</dbReference>
<evidence type="ECO:0000259" key="5">
    <source>
        <dbReference type="Pfam" id="PF00501"/>
    </source>
</evidence>
<dbReference type="GO" id="GO:0016405">
    <property type="term" value="F:CoA-ligase activity"/>
    <property type="evidence" value="ECO:0007669"/>
    <property type="project" value="TreeGrafter"/>
</dbReference>
<feature type="domain" description="AMP-dependent synthetase/ligase" evidence="5">
    <location>
        <begin position="56"/>
        <end position="409"/>
    </location>
</feature>
<dbReference type="OrthoDB" id="10253869at2759"/>
<evidence type="ECO:0000256" key="4">
    <source>
        <dbReference type="ARBA" id="ARBA00022840"/>
    </source>
</evidence>
<keyword evidence="8" id="KW-1185">Reference proteome</keyword>
<organism evidence="7 8">
    <name type="scientific">Protea cynaroides</name>
    <dbReference type="NCBI Taxonomy" id="273540"/>
    <lineage>
        <taxon>Eukaryota</taxon>
        <taxon>Viridiplantae</taxon>
        <taxon>Streptophyta</taxon>
        <taxon>Embryophyta</taxon>
        <taxon>Tracheophyta</taxon>
        <taxon>Spermatophyta</taxon>
        <taxon>Magnoliopsida</taxon>
        <taxon>Proteales</taxon>
        <taxon>Proteaceae</taxon>
        <taxon>Protea</taxon>
    </lineage>
</organism>
<dbReference type="Gene3D" id="3.40.50.12780">
    <property type="entry name" value="N-terminal domain of ligase-like"/>
    <property type="match status" value="1"/>
</dbReference>
<comment type="similarity">
    <text evidence="1">Belongs to the ATP-dependent AMP-binding enzyme family.</text>
</comment>
<evidence type="ECO:0000313" key="7">
    <source>
        <dbReference type="EMBL" id="KAJ4959889.1"/>
    </source>
</evidence>
<evidence type="ECO:0008006" key="9">
    <source>
        <dbReference type="Google" id="ProtNLM"/>
    </source>
</evidence>
<evidence type="ECO:0000256" key="3">
    <source>
        <dbReference type="ARBA" id="ARBA00022741"/>
    </source>
</evidence>
<dbReference type="PANTHER" id="PTHR24096">
    <property type="entry name" value="LONG-CHAIN-FATTY-ACID--COA LIGASE"/>
    <property type="match status" value="1"/>
</dbReference>